<dbReference type="PANTHER" id="PTHR48081:SF21">
    <property type="entry name" value="LIPASE_THIOESTERASE FAMILY PROTEIN (AFU_ORTHOLOGUE AFUA_8G02590)"/>
    <property type="match status" value="1"/>
</dbReference>
<keyword evidence="1" id="KW-0378">Hydrolase</keyword>
<protein>
    <recommendedName>
        <fullName evidence="2">Alpha/beta hydrolase fold-3 domain-containing protein</fullName>
    </recommendedName>
</protein>
<evidence type="ECO:0000313" key="4">
    <source>
        <dbReference type="Proteomes" id="UP000223968"/>
    </source>
</evidence>
<dbReference type="InterPro" id="IPR050300">
    <property type="entry name" value="GDXG_lipolytic_enzyme"/>
</dbReference>
<dbReference type="Proteomes" id="UP000223968">
    <property type="component" value="Unassembled WGS sequence"/>
</dbReference>
<dbReference type="EMBL" id="PDNB01000016">
    <property type="protein sequence ID" value="PGH16525.1"/>
    <property type="molecule type" value="Genomic_DNA"/>
</dbReference>
<dbReference type="SUPFAM" id="SSF53474">
    <property type="entry name" value="alpha/beta-Hydrolases"/>
    <property type="match status" value="1"/>
</dbReference>
<organism evidence="3 4">
    <name type="scientific">Helicocarpus griseus UAMH5409</name>
    <dbReference type="NCBI Taxonomy" id="1447875"/>
    <lineage>
        <taxon>Eukaryota</taxon>
        <taxon>Fungi</taxon>
        <taxon>Dikarya</taxon>
        <taxon>Ascomycota</taxon>
        <taxon>Pezizomycotina</taxon>
        <taxon>Eurotiomycetes</taxon>
        <taxon>Eurotiomycetidae</taxon>
        <taxon>Onygenales</taxon>
        <taxon>Ajellomycetaceae</taxon>
        <taxon>Helicocarpus</taxon>
    </lineage>
</organism>
<feature type="domain" description="Alpha/beta hydrolase fold-3" evidence="2">
    <location>
        <begin position="112"/>
        <end position="329"/>
    </location>
</feature>
<evidence type="ECO:0000259" key="2">
    <source>
        <dbReference type="Pfam" id="PF07859"/>
    </source>
</evidence>
<sequence length="357" mass="39350">MAATTLKKLTLGEKLDLIPALCSIALSALRALLTGLWRNEKQAKTLLLHVGYAIFRKATARLSALQLQLIMPPTNKIYERYVKKTRQPVQSVELPHGVQGHWIGDKNAKNVLIWYHGGGFALPANMGYFKFFTSVIKAMEAAGKPLAVFCPTYTLTPHAVYPTQIRQAVECLRYILKKTGRKPANVFLGGDSAGGNLVGAVLSHITHPHSQIDKVDVSGNLGGAVLISPWTSMDSDYPPDQVIDSQGDLITEAVGKPWGGAYLGTTKRDNYTDLSLAPPEWYNDFKVNSVLISAGQNEILLPIIEDLARNFKAGFSNVEYFVGKRECHVAPIYNLYLGDKSETHTGARMKTWLRDLL</sequence>
<name>A0A2B7Y5P6_9EURO</name>
<dbReference type="STRING" id="1447875.A0A2B7Y5P6"/>
<dbReference type="InterPro" id="IPR029058">
    <property type="entry name" value="AB_hydrolase_fold"/>
</dbReference>
<gene>
    <name evidence="3" type="ORF">AJ79_01630</name>
</gene>
<dbReference type="Pfam" id="PF07859">
    <property type="entry name" value="Abhydrolase_3"/>
    <property type="match status" value="1"/>
</dbReference>
<dbReference type="OrthoDB" id="2152029at2759"/>
<keyword evidence="4" id="KW-1185">Reference proteome</keyword>
<dbReference type="InterPro" id="IPR013094">
    <property type="entry name" value="AB_hydrolase_3"/>
</dbReference>
<dbReference type="AlphaFoldDB" id="A0A2B7Y5P6"/>
<evidence type="ECO:0000313" key="3">
    <source>
        <dbReference type="EMBL" id="PGH16525.1"/>
    </source>
</evidence>
<dbReference type="Gene3D" id="3.40.50.1820">
    <property type="entry name" value="alpha/beta hydrolase"/>
    <property type="match status" value="1"/>
</dbReference>
<accession>A0A2B7Y5P6</accession>
<reference evidence="3 4" key="1">
    <citation type="submission" date="2017-10" db="EMBL/GenBank/DDBJ databases">
        <title>Comparative genomics in systemic dimorphic fungi from Ajellomycetaceae.</title>
        <authorList>
            <person name="Munoz J.F."/>
            <person name="Mcewen J.G."/>
            <person name="Clay O.K."/>
            <person name="Cuomo C.A."/>
        </authorList>
    </citation>
    <scope>NUCLEOTIDE SEQUENCE [LARGE SCALE GENOMIC DNA]</scope>
    <source>
        <strain evidence="3 4">UAMH5409</strain>
    </source>
</reference>
<dbReference type="PANTHER" id="PTHR48081">
    <property type="entry name" value="AB HYDROLASE SUPERFAMILY PROTEIN C4A8.06C"/>
    <property type="match status" value="1"/>
</dbReference>
<dbReference type="GO" id="GO:0016787">
    <property type="term" value="F:hydrolase activity"/>
    <property type="evidence" value="ECO:0007669"/>
    <property type="project" value="UniProtKB-KW"/>
</dbReference>
<comment type="caution">
    <text evidence="3">The sequence shown here is derived from an EMBL/GenBank/DDBJ whole genome shotgun (WGS) entry which is preliminary data.</text>
</comment>
<evidence type="ECO:0000256" key="1">
    <source>
        <dbReference type="ARBA" id="ARBA00022801"/>
    </source>
</evidence>
<proteinExistence type="predicted"/>